<dbReference type="OrthoDB" id="2286242at2759"/>
<reference evidence="1 2" key="1">
    <citation type="submission" date="2019-05" db="EMBL/GenBank/DDBJ databases">
        <title>Another draft genome of Portunus trituberculatus and its Hox gene families provides insights of decapod evolution.</title>
        <authorList>
            <person name="Jeong J.-H."/>
            <person name="Song I."/>
            <person name="Kim S."/>
            <person name="Choi T."/>
            <person name="Kim D."/>
            <person name="Ryu S."/>
            <person name="Kim W."/>
        </authorList>
    </citation>
    <scope>NUCLEOTIDE SEQUENCE [LARGE SCALE GENOMIC DNA]</scope>
    <source>
        <tissue evidence="1">Muscle</tissue>
    </source>
</reference>
<dbReference type="EMBL" id="VSRR010008541">
    <property type="protein sequence ID" value="MPC48895.1"/>
    <property type="molecule type" value="Genomic_DNA"/>
</dbReference>
<comment type="caution">
    <text evidence="1">The sequence shown here is derived from an EMBL/GenBank/DDBJ whole genome shotgun (WGS) entry which is preliminary data.</text>
</comment>
<gene>
    <name evidence="1" type="ORF">E2C01_042681</name>
</gene>
<evidence type="ECO:0008006" key="3">
    <source>
        <dbReference type="Google" id="ProtNLM"/>
    </source>
</evidence>
<protein>
    <recommendedName>
        <fullName evidence="3">CCHC-type domain-containing protein</fullName>
    </recommendedName>
</protein>
<dbReference type="AlphaFoldDB" id="A0A5B7FU77"/>
<evidence type="ECO:0000313" key="1">
    <source>
        <dbReference type="EMBL" id="MPC48895.1"/>
    </source>
</evidence>
<keyword evidence="2" id="KW-1185">Reference proteome</keyword>
<organism evidence="1 2">
    <name type="scientific">Portunus trituberculatus</name>
    <name type="common">Swimming crab</name>
    <name type="synonym">Neptunus trituberculatus</name>
    <dbReference type="NCBI Taxonomy" id="210409"/>
    <lineage>
        <taxon>Eukaryota</taxon>
        <taxon>Metazoa</taxon>
        <taxon>Ecdysozoa</taxon>
        <taxon>Arthropoda</taxon>
        <taxon>Crustacea</taxon>
        <taxon>Multicrustacea</taxon>
        <taxon>Malacostraca</taxon>
        <taxon>Eumalacostraca</taxon>
        <taxon>Eucarida</taxon>
        <taxon>Decapoda</taxon>
        <taxon>Pleocyemata</taxon>
        <taxon>Brachyura</taxon>
        <taxon>Eubrachyura</taxon>
        <taxon>Portunoidea</taxon>
        <taxon>Portunidae</taxon>
        <taxon>Portuninae</taxon>
        <taxon>Portunus</taxon>
    </lineage>
</organism>
<name>A0A5B7FU77_PORTR</name>
<proteinExistence type="predicted"/>
<dbReference type="Proteomes" id="UP000324222">
    <property type="component" value="Unassembled WGS sequence"/>
</dbReference>
<evidence type="ECO:0000313" key="2">
    <source>
        <dbReference type="Proteomes" id="UP000324222"/>
    </source>
</evidence>
<accession>A0A5B7FU77</accession>
<sequence length="314" mass="34510">MEMSTTAFQLWRSDGGCPAHPPPLHSHSAAVLGCQVHHRATEEWQALGIEEALDSIGHITLQVTNQAADWYRFFTMSQEPSESISKYFTWSPQCAADCEFQCPNCDSNLSEYMLLRKLVSGLESVMLKEVFRKCESFGDVDSSCKFCVAFKAAPKDAACPGLGRKFWWKTLMLAIAVTLLLDTQQESVLPQATGICQLAHKPHCGNFWAIHKPAKGSCPAEMQMCYNCGKISHLCKVCKGRVKKAAVTNDVEASGESSGPAMHLGDCQRCTAEEDVSQDTNATRHEGPGVCGWARTTGYTQHQSNIISVPRMPT</sequence>